<dbReference type="InterPro" id="IPR010313">
    <property type="entry name" value="Glycine_N-acyltransferase"/>
</dbReference>
<dbReference type="GO" id="GO:0047961">
    <property type="term" value="F:glycine N-acyltransferase activity"/>
    <property type="evidence" value="ECO:0007669"/>
    <property type="project" value="InterPro"/>
</dbReference>
<dbReference type="Gene3D" id="3.40.630.30">
    <property type="match status" value="1"/>
</dbReference>
<evidence type="ECO:0000313" key="4">
    <source>
        <dbReference type="Proteomes" id="UP000271162"/>
    </source>
</evidence>
<accession>A0A0N4YIN0</accession>
<proteinExistence type="inferred from homology"/>
<evidence type="ECO:0000259" key="2">
    <source>
        <dbReference type="Pfam" id="PF08445"/>
    </source>
</evidence>
<dbReference type="Pfam" id="PF08445">
    <property type="entry name" value="FR47"/>
    <property type="match status" value="1"/>
</dbReference>
<protein>
    <recommendedName>
        <fullName evidence="1">Glycine N-acyltransferase-like protein</fullName>
        <ecNumber evidence="1">2.3.1.-</ecNumber>
    </recommendedName>
</protein>
<organism evidence="5">
    <name type="scientific">Nippostrongylus brasiliensis</name>
    <name type="common">Rat hookworm</name>
    <dbReference type="NCBI Taxonomy" id="27835"/>
    <lineage>
        <taxon>Eukaryota</taxon>
        <taxon>Metazoa</taxon>
        <taxon>Ecdysozoa</taxon>
        <taxon>Nematoda</taxon>
        <taxon>Chromadorea</taxon>
        <taxon>Rhabditida</taxon>
        <taxon>Rhabditina</taxon>
        <taxon>Rhabditomorpha</taxon>
        <taxon>Strongyloidea</taxon>
        <taxon>Heligmosomidae</taxon>
        <taxon>Nippostrongylus</taxon>
    </lineage>
</organism>
<dbReference type="CDD" id="cd04301">
    <property type="entry name" value="NAT_SF"/>
    <property type="match status" value="1"/>
</dbReference>
<keyword evidence="1" id="KW-0012">Acyltransferase</keyword>
<dbReference type="STRING" id="27835.A0A0N4YIN0"/>
<dbReference type="EMBL" id="UYSL01022390">
    <property type="protein sequence ID" value="VDL80371.1"/>
    <property type="molecule type" value="Genomic_DNA"/>
</dbReference>
<evidence type="ECO:0000313" key="5">
    <source>
        <dbReference type="WBParaSite" id="NBR_0001677701-mRNA-1"/>
    </source>
</evidence>
<dbReference type="SUPFAM" id="SSF55729">
    <property type="entry name" value="Acyl-CoA N-acyltransferases (Nat)"/>
    <property type="match status" value="1"/>
</dbReference>
<keyword evidence="1" id="KW-0808">Transferase</keyword>
<evidence type="ECO:0000313" key="3">
    <source>
        <dbReference type="EMBL" id="VDL80371.1"/>
    </source>
</evidence>
<dbReference type="PANTHER" id="PTHR15298">
    <property type="entry name" value="L-COA N-ACYLTRANSFERASE-RELATED"/>
    <property type="match status" value="1"/>
</dbReference>
<comment type="similarity">
    <text evidence="1">Belongs to the glycine N-acyltransferase family.</text>
</comment>
<evidence type="ECO:0000256" key="1">
    <source>
        <dbReference type="RuleBase" id="RU368002"/>
    </source>
</evidence>
<dbReference type="OMA" id="LIINDTW"/>
<dbReference type="GO" id="GO:0005739">
    <property type="term" value="C:mitochondrion"/>
    <property type="evidence" value="ECO:0007669"/>
    <property type="project" value="InterPro"/>
</dbReference>
<sequence length="292" mass="33376">MPELVQHTAVDDLQTIMDTYSEDPLFYCLWHSIKFELDGTFPNTKLSLLSYRFSNGSVLLVGHKRNKITSDFIILYLRGSAQQHELDDAFTELFKLFPINDRKVFMGEEQLIKAACNYFSEKLNITKVHPYPTRVFYMTREQMDLAQSMQSPDLPEGYTLGCSDPKLDAEIITKTWRHSTPNEVEQTRAKLTCFPSSCVRFNGAPVGFEMVDHIGSLNHLFVLEEHRRKGLGNIIELDLARKITRTGCKVFKFVELFNKSVIAGSAQSPLWTTLVDRDGNDVTYVFLGVLTE</sequence>
<dbReference type="Proteomes" id="UP000271162">
    <property type="component" value="Unassembled WGS sequence"/>
</dbReference>
<name>A0A0N4YIN0_NIPBR</name>
<keyword evidence="4" id="KW-1185">Reference proteome</keyword>
<reference evidence="5" key="1">
    <citation type="submission" date="2016-04" db="UniProtKB">
        <authorList>
            <consortium name="WormBaseParasite"/>
        </authorList>
    </citation>
    <scope>IDENTIFICATION</scope>
</reference>
<dbReference type="InterPro" id="IPR013653">
    <property type="entry name" value="GCN5-like_dom"/>
</dbReference>
<feature type="domain" description="GCN5-related N-acetyltransferase Rv2170-like" evidence="2">
    <location>
        <begin position="213"/>
        <end position="259"/>
    </location>
</feature>
<dbReference type="EC" id="2.3.1.-" evidence="1"/>
<dbReference type="WBParaSite" id="NBR_0001677701-mRNA-1">
    <property type="protein sequence ID" value="NBR_0001677701-mRNA-1"/>
    <property type="gene ID" value="NBR_0001677701"/>
</dbReference>
<gene>
    <name evidence="3" type="ORF">NBR_LOCUS16776</name>
</gene>
<reference evidence="3 4" key="2">
    <citation type="submission" date="2018-11" db="EMBL/GenBank/DDBJ databases">
        <authorList>
            <consortium name="Pathogen Informatics"/>
        </authorList>
    </citation>
    <scope>NUCLEOTIDE SEQUENCE [LARGE SCALE GENOMIC DNA]</scope>
</reference>
<dbReference type="AlphaFoldDB" id="A0A0N4YIN0"/>
<dbReference type="PANTHER" id="PTHR15298:SF1">
    <property type="entry name" value="GLYCINE N-ACYLTRANSFERASE-LIKE PROTEIN"/>
    <property type="match status" value="1"/>
</dbReference>
<dbReference type="InterPro" id="IPR016181">
    <property type="entry name" value="Acyl_CoA_acyltransferase"/>
</dbReference>